<feature type="compositionally biased region" description="Basic and acidic residues" evidence="1">
    <location>
        <begin position="82"/>
        <end position="95"/>
    </location>
</feature>
<organism evidence="2 3">
    <name type="scientific">Lunasporangiospora selenospora</name>
    <dbReference type="NCBI Taxonomy" id="979761"/>
    <lineage>
        <taxon>Eukaryota</taxon>
        <taxon>Fungi</taxon>
        <taxon>Fungi incertae sedis</taxon>
        <taxon>Mucoromycota</taxon>
        <taxon>Mortierellomycotina</taxon>
        <taxon>Mortierellomycetes</taxon>
        <taxon>Mortierellales</taxon>
        <taxon>Mortierellaceae</taxon>
        <taxon>Lunasporangiospora</taxon>
    </lineage>
</organism>
<accession>A0A9P6EMF5</accession>
<dbReference type="EMBL" id="JAABOA010008608">
    <property type="protein sequence ID" value="KAF9531816.1"/>
    <property type="molecule type" value="Genomic_DNA"/>
</dbReference>
<dbReference type="OrthoDB" id="2802569at2759"/>
<feature type="non-terminal residue" evidence="2">
    <location>
        <position position="137"/>
    </location>
</feature>
<protein>
    <submittedName>
        <fullName evidence="2">Uncharacterized protein</fullName>
    </submittedName>
</protein>
<feature type="compositionally biased region" description="Acidic residues" evidence="1">
    <location>
        <begin position="119"/>
        <end position="137"/>
    </location>
</feature>
<name>A0A9P6EMF5_9FUNG</name>
<comment type="caution">
    <text evidence="2">The sequence shown here is derived from an EMBL/GenBank/DDBJ whole genome shotgun (WGS) entry which is preliminary data.</text>
</comment>
<feature type="compositionally biased region" description="Low complexity" evidence="1">
    <location>
        <begin position="96"/>
        <end position="108"/>
    </location>
</feature>
<proteinExistence type="predicted"/>
<gene>
    <name evidence="2" type="ORF">BGW38_010540</name>
</gene>
<evidence type="ECO:0000313" key="3">
    <source>
        <dbReference type="Proteomes" id="UP000780801"/>
    </source>
</evidence>
<evidence type="ECO:0000256" key="1">
    <source>
        <dbReference type="SAM" id="MobiDB-lite"/>
    </source>
</evidence>
<evidence type="ECO:0000313" key="2">
    <source>
        <dbReference type="EMBL" id="KAF9531816.1"/>
    </source>
</evidence>
<reference evidence="2" key="1">
    <citation type="journal article" date="2020" name="Fungal Divers.">
        <title>Resolving the Mortierellaceae phylogeny through synthesis of multi-gene phylogenetics and phylogenomics.</title>
        <authorList>
            <person name="Vandepol N."/>
            <person name="Liber J."/>
            <person name="Desiro A."/>
            <person name="Na H."/>
            <person name="Kennedy M."/>
            <person name="Barry K."/>
            <person name="Grigoriev I.V."/>
            <person name="Miller A.N."/>
            <person name="O'Donnell K."/>
            <person name="Stajich J.E."/>
            <person name="Bonito G."/>
        </authorList>
    </citation>
    <scope>NUCLEOTIDE SEQUENCE</scope>
    <source>
        <strain evidence="2">KOD1015</strain>
    </source>
</reference>
<dbReference type="AlphaFoldDB" id="A0A9P6EMF5"/>
<dbReference type="InterPro" id="IPR021109">
    <property type="entry name" value="Peptidase_aspartic_dom_sf"/>
</dbReference>
<keyword evidence="3" id="KW-1185">Reference proteome</keyword>
<dbReference type="Gene3D" id="2.40.70.10">
    <property type="entry name" value="Acid Proteases"/>
    <property type="match status" value="1"/>
</dbReference>
<sequence length="137" mass="15364">MLRAPVRIVLARGQTSAATSRATVNLQLDTLLMQESGIVVDQLRYDVILGQPWLRKWNPSVNWTTGEYKWTINGRRQTVQGEESKAEKNVERERVGTANVAEEAANATDEQTAENESREAEDETSGEMEDEPASEEQ</sequence>
<feature type="region of interest" description="Disordered" evidence="1">
    <location>
        <begin position="75"/>
        <end position="137"/>
    </location>
</feature>
<dbReference type="Proteomes" id="UP000780801">
    <property type="component" value="Unassembled WGS sequence"/>
</dbReference>